<comment type="similarity">
    <text evidence="1">Belongs to the glycosyltransferase 32 family.</text>
</comment>
<sequence>MIRSKSKSNVIKLVLILLLAITIYLACDLRFPLQPKYDTPEAQAFLASTDPQDLNDLYEEIRLDYLVSRQYNATITARSIRAPEYLAYGTLTFDLSRKTYIQRLREFTLEYFQHAPERIRDSLGRSIDFHPGQYSVSRRGRNREGLPHKIWSTTPKGFEGVQDMFRLWSTLLPLPLSRKLLDHLGGTDPVYLRPAVEGAHWEVTVPDDDGVDRLMSQWTGESTRRGIKGEGQWENLWGSLPLGVLRADVFRYMSMLIEGGIYADSDTAPMVHPYLWGVEATSALHPDLEAILPYITKSPLDPGTHAQSPRGYLPPYGSRSRSHPSNPFTILHPEISLVVAIEWDSHIVRKPNNPLQWRWYRFTRSLNNCCYARNLQFAQHLLMAKPFHPVFLDVLQMISSMADKNKDDLEAIGALDLTGPGPFTDAVLRYLLVQYGVTPTDLRNLRGPTRIGDVLILGEESLLVGDRPWAKFIKHVQRFLTSFKIENERDPWFWGIGYWSWKSGGRVYARHGLVGSWK</sequence>
<accession>A0A1Y2BM02</accession>
<dbReference type="Pfam" id="PF04488">
    <property type="entry name" value="Gly_transf_sug"/>
    <property type="match status" value="1"/>
</dbReference>
<dbReference type="InterPro" id="IPR029044">
    <property type="entry name" value="Nucleotide-diphossugar_trans"/>
</dbReference>
<dbReference type="GO" id="GO:0000136">
    <property type="term" value="C:mannan polymerase complex"/>
    <property type="evidence" value="ECO:0007669"/>
    <property type="project" value="TreeGrafter"/>
</dbReference>
<dbReference type="InterPro" id="IPR039367">
    <property type="entry name" value="Och1-like"/>
</dbReference>
<dbReference type="SUPFAM" id="SSF53448">
    <property type="entry name" value="Nucleotide-diphospho-sugar transferases"/>
    <property type="match status" value="1"/>
</dbReference>
<dbReference type="GO" id="GO:0006487">
    <property type="term" value="P:protein N-linked glycosylation"/>
    <property type="evidence" value="ECO:0007669"/>
    <property type="project" value="TreeGrafter"/>
</dbReference>
<dbReference type="OrthoDB" id="409543at2759"/>
<dbReference type="GO" id="GO:0000009">
    <property type="term" value="F:alpha-1,6-mannosyltransferase activity"/>
    <property type="evidence" value="ECO:0007669"/>
    <property type="project" value="InterPro"/>
</dbReference>
<dbReference type="InterPro" id="IPR007577">
    <property type="entry name" value="GlycoTrfase_DXD_sugar-bd_CS"/>
</dbReference>
<dbReference type="EMBL" id="MCFC01000001">
    <property type="protein sequence ID" value="ORY35804.1"/>
    <property type="molecule type" value="Genomic_DNA"/>
</dbReference>
<comment type="caution">
    <text evidence="2">The sequence shown here is derived from an EMBL/GenBank/DDBJ whole genome shotgun (WGS) entry which is preliminary data.</text>
</comment>
<evidence type="ECO:0000256" key="1">
    <source>
        <dbReference type="ARBA" id="ARBA00009003"/>
    </source>
</evidence>
<dbReference type="Proteomes" id="UP000193986">
    <property type="component" value="Unassembled WGS sequence"/>
</dbReference>
<evidence type="ECO:0000313" key="2">
    <source>
        <dbReference type="EMBL" id="ORY35804.1"/>
    </source>
</evidence>
<evidence type="ECO:0008006" key="4">
    <source>
        <dbReference type="Google" id="ProtNLM"/>
    </source>
</evidence>
<reference evidence="2 3" key="1">
    <citation type="submission" date="2016-07" db="EMBL/GenBank/DDBJ databases">
        <title>Pervasive Adenine N6-methylation of Active Genes in Fungi.</title>
        <authorList>
            <consortium name="DOE Joint Genome Institute"/>
            <person name="Mondo S.J."/>
            <person name="Dannebaum R.O."/>
            <person name="Kuo R.C."/>
            <person name="Labutti K."/>
            <person name="Haridas S."/>
            <person name="Kuo A."/>
            <person name="Salamov A."/>
            <person name="Ahrendt S.R."/>
            <person name="Lipzen A."/>
            <person name="Sullivan W."/>
            <person name="Andreopoulos W.B."/>
            <person name="Clum A."/>
            <person name="Lindquist E."/>
            <person name="Daum C."/>
            <person name="Ramamoorthy G.K."/>
            <person name="Gryganskyi A."/>
            <person name="Culley D."/>
            <person name="Magnuson J.K."/>
            <person name="James T.Y."/>
            <person name="O'Malley M.A."/>
            <person name="Stajich J.E."/>
            <person name="Spatafora J.W."/>
            <person name="Visel A."/>
            <person name="Grigoriev I.V."/>
        </authorList>
    </citation>
    <scope>NUCLEOTIDE SEQUENCE [LARGE SCALE GENOMIC DNA]</scope>
    <source>
        <strain evidence="2 3">68-887.2</strain>
    </source>
</reference>
<gene>
    <name evidence="2" type="ORF">BCR39DRAFT_34176</name>
</gene>
<dbReference type="PANTHER" id="PTHR31834">
    <property type="entry name" value="INITIATION-SPECIFIC ALPHA-1,6-MANNOSYLTRANSFERASE"/>
    <property type="match status" value="1"/>
</dbReference>
<dbReference type="PANTHER" id="PTHR31834:SF1">
    <property type="entry name" value="INITIATION-SPECIFIC ALPHA-1,6-MANNOSYLTRANSFERASE"/>
    <property type="match status" value="1"/>
</dbReference>
<protein>
    <recommendedName>
        <fullName evidence="4">Alpha-1,6-mannosyltransferase</fullName>
    </recommendedName>
</protein>
<proteinExistence type="inferred from homology"/>
<evidence type="ECO:0000313" key="3">
    <source>
        <dbReference type="Proteomes" id="UP000193986"/>
    </source>
</evidence>
<dbReference type="AlphaFoldDB" id="A0A1Y2BM02"/>
<organism evidence="2 3">
    <name type="scientific">Naematelia encephala</name>
    <dbReference type="NCBI Taxonomy" id="71784"/>
    <lineage>
        <taxon>Eukaryota</taxon>
        <taxon>Fungi</taxon>
        <taxon>Dikarya</taxon>
        <taxon>Basidiomycota</taxon>
        <taxon>Agaricomycotina</taxon>
        <taxon>Tremellomycetes</taxon>
        <taxon>Tremellales</taxon>
        <taxon>Naemateliaceae</taxon>
        <taxon>Naematelia</taxon>
    </lineage>
</organism>
<keyword evidence="3" id="KW-1185">Reference proteome</keyword>
<dbReference type="Gene3D" id="3.90.550.20">
    <property type="match status" value="1"/>
</dbReference>
<name>A0A1Y2BM02_9TREE</name>
<dbReference type="InParanoid" id="A0A1Y2BM02"/>